<keyword evidence="4" id="KW-1185">Reference proteome</keyword>
<evidence type="ECO:0000259" key="2">
    <source>
        <dbReference type="PROSITE" id="PS50112"/>
    </source>
</evidence>
<feature type="transmembrane region" description="Helical" evidence="1">
    <location>
        <begin position="151"/>
        <end position="172"/>
    </location>
</feature>
<evidence type="ECO:0000256" key="1">
    <source>
        <dbReference type="SAM" id="Phobius"/>
    </source>
</evidence>
<dbReference type="EMBL" id="FNGV01000010">
    <property type="protein sequence ID" value="SDM51672.1"/>
    <property type="molecule type" value="Genomic_DNA"/>
</dbReference>
<feature type="transmembrane region" description="Helical" evidence="1">
    <location>
        <begin position="178"/>
        <end position="198"/>
    </location>
</feature>
<accession>A0A1G9TVJ0</accession>
<feature type="transmembrane region" description="Helical" evidence="1">
    <location>
        <begin position="254"/>
        <end position="275"/>
    </location>
</feature>
<keyword evidence="1" id="KW-0812">Transmembrane</keyword>
<keyword evidence="1" id="KW-0472">Membrane</keyword>
<dbReference type="Proteomes" id="UP000199440">
    <property type="component" value="Unassembled WGS sequence"/>
</dbReference>
<protein>
    <submittedName>
        <fullName evidence="3">PAS domain S-box-containing protein</fullName>
    </submittedName>
</protein>
<proteinExistence type="predicted"/>
<name>A0A1G9TVJ0_9FLAO</name>
<sequence length="368" mass="40845">MSIELKAKKSKNIKNISLSVLAISIIVISGWLFNIRPILTVIPGVPPMEFSTALSFFLSSLGVLAAQRKSTLFLILNRATISGVLIIALVTIGQYFFDFNFSIDTLFINNTYATAFPGKMSLAAAICFFLLGISIWGMYSKSEKINAIIELVFLAIILVNAAAVIIFILNIIGNDAGFLLLIPIHSSLILFWFSSILSHKNADKAFNDLLFSNYIGSKLMRTSGHFVFTLIMVQGLVLLYLINYDIVDVNAGIIVYSIVAIFLSMSNIFTVAIRLNNAEQEKVKYENALHASIQETKQYKEALDASSLVDITDANGTIISVNDKFCETSNYERNELIGKTHQIINSGHHSKEFFTDLWGQIKKGEIWA</sequence>
<dbReference type="InterPro" id="IPR000014">
    <property type="entry name" value="PAS"/>
</dbReference>
<reference evidence="4" key="1">
    <citation type="submission" date="2016-10" db="EMBL/GenBank/DDBJ databases">
        <authorList>
            <person name="Varghese N."/>
            <person name="Submissions S."/>
        </authorList>
    </citation>
    <scope>NUCLEOTIDE SEQUENCE [LARGE SCALE GENOMIC DNA]</scope>
    <source>
        <strain evidence="4">DSM 19886</strain>
    </source>
</reference>
<dbReference type="CDD" id="cd00130">
    <property type="entry name" value="PAS"/>
    <property type="match status" value="1"/>
</dbReference>
<dbReference type="Gene3D" id="3.30.450.20">
    <property type="entry name" value="PAS domain"/>
    <property type="match status" value="1"/>
</dbReference>
<gene>
    <name evidence="3" type="ORF">SAMN04488514_1106</name>
</gene>
<dbReference type="STRING" id="192904.SAMN04488514_1106"/>
<dbReference type="RefSeq" id="WP_218129582.1">
    <property type="nucleotide sequence ID" value="NZ_FNGV01000010.1"/>
</dbReference>
<organism evidence="3 4">
    <name type="scientific">Kriegella aquimaris</name>
    <dbReference type="NCBI Taxonomy" id="192904"/>
    <lineage>
        <taxon>Bacteria</taxon>
        <taxon>Pseudomonadati</taxon>
        <taxon>Bacteroidota</taxon>
        <taxon>Flavobacteriia</taxon>
        <taxon>Flavobacteriales</taxon>
        <taxon>Flavobacteriaceae</taxon>
        <taxon>Kriegella</taxon>
    </lineage>
</organism>
<feature type="transmembrane region" description="Helical" evidence="1">
    <location>
        <begin position="12"/>
        <end position="33"/>
    </location>
</feature>
<evidence type="ECO:0000313" key="4">
    <source>
        <dbReference type="Proteomes" id="UP000199440"/>
    </source>
</evidence>
<dbReference type="PROSITE" id="PS50112">
    <property type="entry name" value="PAS"/>
    <property type="match status" value="1"/>
</dbReference>
<feature type="domain" description="PAS" evidence="2">
    <location>
        <begin position="295"/>
        <end position="340"/>
    </location>
</feature>
<dbReference type="InterPro" id="IPR035965">
    <property type="entry name" value="PAS-like_dom_sf"/>
</dbReference>
<feature type="transmembrane region" description="Helical" evidence="1">
    <location>
        <begin position="45"/>
        <end position="65"/>
    </location>
</feature>
<evidence type="ECO:0000313" key="3">
    <source>
        <dbReference type="EMBL" id="SDM51672.1"/>
    </source>
</evidence>
<dbReference type="SUPFAM" id="SSF55785">
    <property type="entry name" value="PYP-like sensor domain (PAS domain)"/>
    <property type="match status" value="1"/>
</dbReference>
<dbReference type="NCBIfam" id="TIGR00229">
    <property type="entry name" value="sensory_box"/>
    <property type="match status" value="1"/>
</dbReference>
<feature type="transmembrane region" description="Helical" evidence="1">
    <location>
        <begin position="72"/>
        <end position="97"/>
    </location>
</feature>
<keyword evidence="1" id="KW-1133">Transmembrane helix</keyword>
<feature type="transmembrane region" description="Helical" evidence="1">
    <location>
        <begin position="120"/>
        <end position="139"/>
    </location>
</feature>
<feature type="transmembrane region" description="Helical" evidence="1">
    <location>
        <begin position="219"/>
        <end position="242"/>
    </location>
</feature>
<dbReference type="AlphaFoldDB" id="A0A1G9TVJ0"/>